<keyword evidence="3" id="KW-0238">DNA-binding</keyword>
<evidence type="ECO:0000256" key="3">
    <source>
        <dbReference type="ARBA" id="ARBA00023125"/>
    </source>
</evidence>
<keyword evidence="7" id="KW-1185">Reference proteome</keyword>
<dbReference type="InterPro" id="IPR036388">
    <property type="entry name" value="WH-like_DNA-bd_sf"/>
</dbReference>
<protein>
    <submittedName>
        <fullName evidence="6">LysR family transcriptional regulator</fullName>
    </submittedName>
</protein>
<accession>A0ABZ2LJS5</accession>
<name>A0ABZ2LJS5_9BACT</name>
<keyword evidence="4" id="KW-0804">Transcription</keyword>
<keyword evidence="2" id="KW-0805">Transcription regulation</keyword>
<dbReference type="Gene3D" id="3.40.190.10">
    <property type="entry name" value="Periplasmic binding protein-like II"/>
    <property type="match status" value="2"/>
</dbReference>
<comment type="similarity">
    <text evidence="1">Belongs to the LysR transcriptional regulatory family.</text>
</comment>
<dbReference type="PANTHER" id="PTHR30118:SF15">
    <property type="entry name" value="TRANSCRIPTIONAL REGULATORY PROTEIN"/>
    <property type="match status" value="1"/>
</dbReference>
<dbReference type="Gene3D" id="1.10.10.10">
    <property type="entry name" value="Winged helix-like DNA-binding domain superfamily/Winged helix DNA-binding domain"/>
    <property type="match status" value="1"/>
</dbReference>
<gene>
    <name evidence="6" type="ORF">LVJ94_19485</name>
</gene>
<dbReference type="PANTHER" id="PTHR30118">
    <property type="entry name" value="HTH-TYPE TRANSCRIPTIONAL REGULATOR LEUO-RELATED"/>
    <property type="match status" value="1"/>
</dbReference>
<dbReference type="Pfam" id="PF03466">
    <property type="entry name" value="LysR_substrate"/>
    <property type="match status" value="1"/>
</dbReference>
<proteinExistence type="inferred from homology"/>
<sequence length="304" mass="33153">MKRIDLRRTNLNLLLVFDVLMTERHVGRAASRLGLTQSAVSHSLVRLREALGDPLFVRHPKGVEPTPRALELAVKISPILDSAQAVLSSAPSFEPGRPHTFSIGGTDGAINAVLVPLMERVRAEAPAIDVRVRATSRDSLLSALDRMEIDMALSVFSAPIARVTRIPVMKMDFVGIARRGHPAIGAKKLTVERFAALEHLVISPQPDGAEPIDEQLAERGLKRRIVVVEPHYLAAPLIVARTDLVAIVDRRLARLFAAHHALTLFEPPILPPPTTLDMLMSVARANEPPLRWLQAQIKAALAGG</sequence>
<evidence type="ECO:0000259" key="5">
    <source>
        <dbReference type="PROSITE" id="PS50931"/>
    </source>
</evidence>
<evidence type="ECO:0000313" key="7">
    <source>
        <dbReference type="Proteomes" id="UP001374803"/>
    </source>
</evidence>
<dbReference type="Proteomes" id="UP001374803">
    <property type="component" value="Chromosome"/>
</dbReference>
<evidence type="ECO:0000256" key="2">
    <source>
        <dbReference type="ARBA" id="ARBA00023015"/>
    </source>
</evidence>
<dbReference type="InterPro" id="IPR036390">
    <property type="entry name" value="WH_DNA-bd_sf"/>
</dbReference>
<dbReference type="RefSeq" id="WP_394839074.1">
    <property type="nucleotide sequence ID" value="NZ_CP089929.1"/>
</dbReference>
<dbReference type="EMBL" id="CP089983">
    <property type="protein sequence ID" value="WXB09401.1"/>
    <property type="molecule type" value="Genomic_DNA"/>
</dbReference>
<dbReference type="InterPro" id="IPR005119">
    <property type="entry name" value="LysR_subst-bd"/>
</dbReference>
<feature type="domain" description="HTH lysR-type" evidence="5">
    <location>
        <begin position="9"/>
        <end position="66"/>
    </location>
</feature>
<evidence type="ECO:0000256" key="4">
    <source>
        <dbReference type="ARBA" id="ARBA00023163"/>
    </source>
</evidence>
<dbReference type="SUPFAM" id="SSF53850">
    <property type="entry name" value="Periplasmic binding protein-like II"/>
    <property type="match status" value="1"/>
</dbReference>
<dbReference type="Pfam" id="PF00126">
    <property type="entry name" value="HTH_1"/>
    <property type="match status" value="1"/>
</dbReference>
<dbReference type="InterPro" id="IPR000847">
    <property type="entry name" value="LysR_HTH_N"/>
</dbReference>
<reference evidence="6" key="1">
    <citation type="submission" date="2021-12" db="EMBL/GenBank/DDBJ databases">
        <title>Discovery of the Pendulisporaceae a myxobacterial family with distinct sporulation behavior and unique specialized metabolism.</title>
        <authorList>
            <person name="Garcia R."/>
            <person name="Popoff A."/>
            <person name="Bader C.D."/>
            <person name="Loehr J."/>
            <person name="Walesch S."/>
            <person name="Walt C."/>
            <person name="Boldt J."/>
            <person name="Bunk B."/>
            <person name="Haeckl F.J.F.P.J."/>
            <person name="Gunesch A.P."/>
            <person name="Birkelbach J."/>
            <person name="Nuebel U."/>
            <person name="Pietschmann T."/>
            <person name="Bach T."/>
            <person name="Mueller R."/>
        </authorList>
    </citation>
    <scope>NUCLEOTIDE SEQUENCE</scope>
    <source>
        <strain evidence="6">MSr11367</strain>
    </source>
</reference>
<dbReference type="InterPro" id="IPR037402">
    <property type="entry name" value="YidZ_PBP2"/>
</dbReference>
<dbReference type="CDD" id="cd08417">
    <property type="entry name" value="PBP2_Nitroaromatics_like"/>
    <property type="match status" value="1"/>
</dbReference>
<evidence type="ECO:0000313" key="6">
    <source>
        <dbReference type="EMBL" id="WXB09401.1"/>
    </source>
</evidence>
<dbReference type="PROSITE" id="PS50931">
    <property type="entry name" value="HTH_LYSR"/>
    <property type="match status" value="1"/>
</dbReference>
<dbReference type="InterPro" id="IPR050389">
    <property type="entry name" value="LysR-type_TF"/>
</dbReference>
<organism evidence="6 7">
    <name type="scientific">Pendulispora rubella</name>
    <dbReference type="NCBI Taxonomy" id="2741070"/>
    <lineage>
        <taxon>Bacteria</taxon>
        <taxon>Pseudomonadati</taxon>
        <taxon>Myxococcota</taxon>
        <taxon>Myxococcia</taxon>
        <taxon>Myxococcales</taxon>
        <taxon>Sorangiineae</taxon>
        <taxon>Pendulisporaceae</taxon>
        <taxon>Pendulispora</taxon>
    </lineage>
</organism>
<dbReference type="PRINTS" id="PR00039">
    <property type="entry name" value="HTHLYSR"/>
</dbReference>
<dbReference type="SUPFAM" id="SSF46785">
    <property type="entry name" value="Winged helix' DNA-binding domain"/>
    <property type="match status" value="1"/>
</dbReference>
<evidence type="ECO:0000256" key="1">
    <source>
        <dbReference type="ARBA" id="ARBA00009437"/>
    </source>
</evidence>